<evidence type="ECO:0000313" key="3">
    <source>
        <dbReference type="EMBL" id="WXB18742.1"/>
    </source>
</evidence>
<gene>
    <name evidence="3" type="ORF">LZC94_16080</name>
</gene>
<dbReference type="EMBL" id="CP089984">
    <property type="protein sequence ID" value="WXB18742.1"/>
    <property type="molecule type" value="Genomic_DNA"/>
</dbReference>
<keyword evidence="2" id="KW-0472">Membrane</keyword>
<feature type="region of interest" description="Disordered" evidence="1">
    <location>
        <begin position="554"/>
        <end position="580"/>
    </location>
</feature>
<feature type="transmembrane region" description="Helical" evidence="2">
    <location>
        <begin position="27"/>
        <end position="43"/>
    </location>
</feature>
<feature type="compositionally biased region" description="Basic and acidic residues" evidence="1">
    <location>
        <begin position="751"/>
        <end position="764"/>
    </location>
</feature>
<feature type="transmembrane region" description="Helical" evidence="2">
    <location>
        <begin position="147"/>
        <end position="167"/>
    </location>
</feature>
<proteinExistence type="predicted"/>
<feature type="compositionally biased region" description="Basic and acidic residues" evidence="1">
    <location>
        <begin position="783"/>
        <end position="835"/>
    </location>
</feature>
<feature type="compositionally biased region" description="Basic and acidic residues" evidence="1">
    <location>
        <begin position="921"/>
        <end position="952"/>
    </location>
</feature>
<sequence length="979" mass="106412">MKSPLFDPLRPLSEAWLRAVRTPRERAIAGFVVLSITSAMFLARRGTPGARAAAAAAIAAVIGAVVWLHFREKRAWDDPARIIRRIAFSADRERADRALRALSLVTEDGEASTGTSAPLARLHVERTIAALPGDRIMMGARRRAMQFGIASAVFGVAVLVLGIWSPWAILEGADVLVARGGIAPVSMRWLDDVQMLVRPPEYLHAEEYREQPYDMAQLHRGTLVTFVGRPLHSNRRIFLTDGQSEIPFADDGHHRLVARWPLGETVTLRVVARFGDVRIEEPEATPITSIPDRAPEVVLEGAPRKVLLATETVSEIPIRYAVTDDHGLREVHLVLRSAGREERRVLARLDGETRSDRGGHVLKTTDPFVKKSHAPVEVRVEAKDNDPVTGPKWGASAAITLIPPEVGEPEARRIEALRKLRDAFVDALAWRLGHEVPKAAPDRKAFVRDLVRGADETSDFLEATLSGSYAGLRVPSRLQAILRGQMRKVRVAVELEARAPDKAKHDATVKATERITLVVDAILRGLGQRDTRDTSRRLADVAEDLAMGLAEMARHTSPAPPSPQQQQGSDKPSSDRADAAAEVLTGGGRSLLALGSLGRDIGEIVSAYLARVARGRKDDDLHHAELAARDLAARLRQPDPSFGSKGQSGRAGGESGGGRGTEAGESGGEGDAPDDAERAFNEAAQELERLAQDHAGGINNVEQALAGAGSEDEMKQLSDEAKKHAAQVREATRSLPTIGAGSDSWTSKGAAAREHGEQMARSLEHGNPADAVASGRNALQALEEAKRTAAREKWSIFSPRDNDAEKKLDEAQKKLEPEVKWAEQKLEALRQRAAERAQSQLSREGEEEDKRAERAQKLGEKGREQGVPPPALDSLDAAERAAREAARALKRGEADKALERQREAQRMLEMAKEALGNNSGEGERAESEGDPSNDHADIPKADAHKGPEDFRRRVIKGLGQSSSGRHGDAVRRYAEGLLR</sequence>
<evidence type="ECO:0000313" key="4">
    <source>
        <dbReference type="Proteomes" id="UP001370348"/>
    </source>
</evidence>
<keyword evidence="4" id="KW-1185">Reference proteome</keyword>
<feature type="compositionally biased region" description="Basic and acidic residues" evidence="1">
    <location>
        <begin position="675"/>
        <end position="692"/>
    </location>
</feature>
<feature type="compositionally biased region" description="Gly residues" evidence="1">
    <location>
        <begin position="649"/>
        <end position="670"/>
    </location>
</feature>
<feature type="compositionally biased region" description="Basic and acidic residues" evidence="1">
    <location>
        <begin position="712"/>
        <end position="723"/>
    </location>
</feature>
<organism evidence="3 4">
    <name type="scientific">Pendulispora albinea</name>
    <dbReference type="NCBI Taxonomy" id="2741071"/>
    <lineage>
        <taxon>Bacteria</taxon>
        <taxon>Pseudomonadati</taxon>
        <taxon>Myxococcota</taxon>
        <taxon>Myxococcia</taxon>
        <taxon>Myxococcales</taxon>
        <taxon>Sorangiineae</taxon>
        <taxon>Pendulisporaceae</taxon>
        <taxon>Pendulispora</taxon>
    </lineage>
</organism>
<keyword evidence="2" id="KW-1133">Transmembrane helix</keyword>
<feature type="compositionally biased region" description="Basic and acidic residues" evidence="1">
    <location>
        <begin position="965"/>
        <end position="979"/>
    </location>
</feature>
<protein>
    <submittedName>
        <fullName evidence="3">DUF4175 domain-containing protein</fullName>
    </submittedName>
</protein>
<feature type="region of interest" description="Disordered" evidence="1">
    <location>
        <begin position="632"/>
        <end position="979"/>
    </location>
</feature>
<evidence type="ECO:0000256" key="2">
    <source>
        <dbReference type="SAM" id="Phobius"/>
    </source>
</evidence>
<reference evidence="3 4" key="1">
    <citation type="submission" date="2021-12" db="EMBL/GenBank/DDBJ databases">
        <title>Discovery of the Pendulisporaceae a myxobacterial family with distinct sporulation behavior and unique specialized metabolism.</title>
        <authorList>
            <person name="Garcia R."/>
            <person name="Popoff A."/>
            <person name="Bader C.D."/>
            <person name="Loehr J."/>
            <person name="Walesch S."/>
            <person name="Walt C."/>
            <person name="Boldt J."/>
            <person name="Bunk B."/>
            <person name="Haeckl F.J.F.P.J."/>
            <person name="Gunesch A.P."/>
            <person name="Birkelbach J."/>
            <person name="Nuebel U."/>
            <person name="Pietschmann T."/>
            <person name="Bach T."/>
            <person name="Mueller R."/>
        </authorList>
    </citation>
    <scope>NUCLEOTIDE SEQUENCE [LARGE SCALE GENOMIC DNA]</scope>
    <source>
        <strain evidence="3 4">MSr11954</strain>
    </source>
</reference>
<name>A0ABZ2M8B0_9BACT</name>
<dbReference type="Proteomes" id="UP001370348">
    <property type="component" value="Chromosome"/>
</dbReference>
<dbReference type="RefSeq" id="WP_394828369.1">
    <property type="nucleotide sequence ID" value="NZ_CP089984.1"/>
</dbReference>
<feature type="transmembrane region" description="Helical" evidence="2">
    <location>
        <begin position="49"/>
        <end position="70"/>
    </location>
</feature>
<feature type="compositionally biased region" description="Basic and acidic residues" evidence="1">
    <location>
        <begin position="877"/>
        <end position="912"/>
    </location>
</feature>
<keyword evidence="2" id="KW-0812">Transmembrane</keyword>
<feature type="compositionally biased region" description="Basic and acidic residues" evidence="1">
    <location>
        <begin position="848"/>
        <end position="864"/>
    </location>
</feature>
<evidence type="ECO:0000256" key="1">
    <source>
        <dbReference type="SAM" id="MobiDB-lite"/>
    </source>
</evidence>
<accession>A0ABZ2M8B0</accession>